<comment type="caution">
    <text evidence="2">The sequence shown here is derived from an EMBL/GenBank/DDBJ whole genome shotgun (WGS) entry which is preliminary data.</text>
</comment>
<protein>
    <submittedName>
        <fullName evidence="2">Uracil-DNA glycosylase</fullName>
    </submittedName>
</protein>
<dbReference type="PANTHER" id="PTHR42160">
    <property type="entry name" value="URACIL-DNA GLYCOSYLASE SUPERFAMILY PROTEIN"/>
    <property type="match status" value="1"/>
</dbReference>
<dbReference type="Proteomes" id="UP001161388">
    <property type="component" value="Unassembled WGS sequence"/>
</dbReference>
<reference evidence="2" key="2">
    <citation type="submission" date="2023-01" db="EMBL/GenBank/DDBJ databases">
        <title>Draft genome sequence of Sulfitobacter pacificus strain NBRC 109915.</title>
        <authorList>
            <person name="Sun Q."/>
            <person name="Mori K."/>
        </authorList>
    </citation>
    <scope>NUCLEOTIDE SEQUENCE</scope>
    <source>
        <strain evidence="2">NBRC 109915</strain>
    </source>
</reference>
<dbReference type="SMART" id="SM00987">
    <property type="entry name" value="UreE_C"/>
    <property type="match status" value="1"/>
</dbReference>
<dbReference type="CDD" id="cd10033">
    <property type="entry name" value="UDG_like"/>
    <property type="match status" value="1"/>
</dbReference>
<feature type="domain" description="Uracil-DNA glycosylase-like" evidence="1">
    <location>
        <begin position="39"/>
        <end position="195"/>
    </location>
</feature>
<keyword evidence="3" id="KW-1185">Reference proteome</keyword>
<organism evidence="2 3">
    <name type="scientific">Sulfitobacter pacificus</name>
    <dbReference type="NCBI Taxonomy" id="1499314"/>
    <lineage>
        <taxon>Bacteria</taxon>
        <taxon>Pseudomonadati</taxon>
        <taxon>Pseudomonadota</taxon>
        <taxon>Alphaproteobacteria</taxon>
        <taxon>Rhodobacterales</taxon>
        <taxon>Roseobacteraceae</taxon>
        <taxon>Sulfitobacter</taxon>
    </lineage>
</organism>
<evidence type="ECO:0000313" key="3">
    <source>
        <dbReference type="Proteomes" id="UP001161388"/>
    </source>
</evidence>
<dbReference type="InterPro" id="IPR005122">
    <property type="entry name" value="Uracil-DNA_glycosylase-like"/>
</dbReference>
<dbReference type="Pfam" id="PF03167">
    <property type="entry name" value="UDG"/>
    <property type="match status" value="1"/>
</dbReference>
<sequence>MRRIGYLSGMKDIRADLTRCDICADRFAATATGHQPNPIVWFAPQARILIAGQAPGIRVHESGRPFDDASGERLRDWLGLDGAAFYDRDRVAILPMGFCFPGYDAKGSDLPPPPICARTWRAEALAMLPDIRLTILIGGYAMKYHLAGFTKVTDVVAGWRDHPKGVFCLPHPSWRNTGWLKKNPWFAADVLPRLRGAVKEVLNG</sequence>
<dbReference type="SMART" id="SM00986">
    <property type="entry name" value="UDG"/>
    <property type="match status" value="1"/>
</dbReference>
<dbReference type="EMBL" id="BSNL01000001">
    <property type="protein sequence ID" value="GLQ27464.1"/>
    <property type="molecule type" value="Genomic_DNA"/>
</dbReference>
<dbReference type="InterPro" id="IPR047124">
    <property type="entry name" value="HI_0220.2"/>
</dbReference>
<evidence type="ECO:0000259" key="1">
    <source>
        <dbReference type="SMART" id="SM00986"/>
    </source>
</evidence>
<gene>
    <name evidence="2" type="ORF">GCM10007927_22670</name>
</gene>
<dbReference type="InterPro" id="IPR036895">
    <property type="entry name" value="Uracil-DNA_glycosylase-like_sf"/>
</dbReference>
<name>A0ABQ5VK57_9RHOB</name>
<reference evidence="2" key="1">
    <citation type="journal article" date="2014" name="Int. J. Syst. Evol. Microbiol.">
        <title>Complete genome of a new Firmicutes species belonging to the dominant human colonic microbiota ('Ruminococcus bicirculans') reveals two chromosomes and a selective capacity to utilize plant glucans.</title>
        <authorList>
            <consortium name="NISC Comparative Sequencing Program"/>
            <person name="Wegmann U."/>
            <person name="Louis P."/>
            <person name="Goesmann A."/>
            <person name="Henrissat B."/>
            <person name="Duncan S.H."/>
            <person name="Flint H.J."/>
        </authorList>
    </citation>
    <scope>NUCLEOTIDE SEQUENCE</scope>
    <source>
        <strain evidence="2">NBRC 109915</strain>
    </source>
</reference>
<accession>A0ABQ5VK57</accession>
<dbReference type="PANTHER" id="PTHR42160:SF1">
    <property type="entry name" value="URACIL-DNA GLYCOSYLASE SUPERFAMILY PROTEIN"/>
    <property type="match status" value="1"/>
</dbReference>
<dbReference type="Gene3D" id="3.40.470.10">
    <property type="entry name" value="Uracil-DNA glycosylase-like domain"/>
    <property type="match status" value="1"/>
</dbReference>
<proteinExistence type="predicted"/>
<dbReference type="SUPFAM" id="SSF52141">
    <property type="entry name" value="Uracil-DNA glycosylase-like"/>
    <property type="match status" value="1"/>
</dbReference>
<evidence type="ECO:0000313" key="2">
    <source>
        <dbReference type="EMBL" id="GLQ27464.1"/>
    </source>
</evidence>